<evidence type="ECO:0000313" key="2">
    <source>
        <dbReference type="Proteomes" id="UP001233999"/>
    </source>
</evidence>
<reference evidence="1" key="1">
    <citation type="journal article" date="2023" name="IScience">
        <title>Live-bearing cockroach genome reveals convergent evolutionary mechanisms linked to viviparity in insects and beyond.</title>
        <authorList>
            <person name="Fouks B."/>
            <person name="Harrison M.C."/>
            <person name="Mikhailova A.A."/>
            <person name="Marchal E."/>
            <person name="English S."/>
            <person name="Carruthers M."/>
            <person name="Jennings E.C."/>
            <person name="Chiamaka E.L."/>
            <person name="Frigard R.A."/>
            <person name="Pippel M."/>
            <person name="Attardo G.M."/>
            <person name="Benoit J.B."/>
            <person name="Bornberg-Bauer E."/>
            <person name="Tobe S.S."/>
        </authorList>
    </citation>
    <scope>NUCLEOTIDE SEQUENCE</scope>
    <source>
        <strain evidence="1">Stay&amp;Tobe</strain>
    </source>
</reference>
<dbReference type="Gene3D" id="3.30.420.10">
    <property type="entry name" value="Ribonuclease H-like superfamily/Ribonuclease H"/>
    <property type="match status" value="1"/>
</dbReference>
<gene>
    <name evidence="1" type="ORF">L9F63_008445</name>
</gene>
<keyword evidence="2" id="KW-1185">Reference proteome</keyword>
<protein>
    <submittedName>
        <fullName evidence="1">Uncharacterized protein</fullName>
    </submittedName>
</protein>
<accession>A0AAD7Z511</accession>
<dbReference type="InterPro" id="IPR036397">
    <property type="entry name" value="RNaseH_sf"/>
</dbReference>
<dbReference type="Proteomes" id="UP001233999">
    <property type="component" value="Unassembled WGS sequence"/>
</dbReference>
<reference evidence="1" key="2">
    <citation type="submission" date="2023-05" db="EMBL/GenBank/DDBJ databases">
        <authorList>
            <person name="Fouks B."/>
        </authorList>
    </citation>
    <scope>NUCLEOTIDE SEQUENCE</scope>
    <source>
        <strain evidence="1">Stay&amp;Tobe</strain>
        <tissue evidence="1">Testes</tissue>
    </source>
</reference>
<comment type="caution">
    <text evidence="1">The sequence shown here is derived from an EMBL/GenBank/DDBJ whole genome shotgun (WGS) entry which is preliminary data.</text>
</comment>
<sequence length="142" mass="16926">MPVAIQHDNIMKILWKHVRRWHYHTRLWRGRLELYRGWRWEVLFHTPHSPDLSPCDYDLIPKMKELLRDIRFQTVLEILLTLGGQSKTSTEQELLQGYYDFHIAGNEFYSMLAISLKECRSFTVCHSYTSNKQTVATIKVTT</sequence>
<dbReference type="AlphaFoldDB" id="A0AAD7Z511"/>
<dbReference type="EMBL" id="JASPKZ010010652">
    <property type="protein sequence ID" value="KAJ9574189.1"/>
    <property type="molecule type" value="Genomic_DNA"/>
</dbReference>
<dbReference type="GO" id="GO:0003676">
    <property type="term" value="F:nucleic acid binding"/>
    <property type="evidence" value="ECO:0007669"/>
    <property type="project" value="InterPro"/>
</dbReference>
<proteinExistence type="predicted"/>
<name>A0AAD7Z511_DIPPU</name>
<organism evidence="1 2">
    <name type="scientific">Diploptera punctata</name>
    <name type="common">Pacific beetle cockroach</name>
    <dbReference type="NCBI Taxonomy" id="6984"/>
    <lineage>
        <taxon>Eukaryota</taxon>
        <taxon>Metazoa</taxon>
        <taxon>Ecdysozoa</taxon>
        <taxon>Arthropoda</taxon>
        <taxon>Hexapoda</taxon>
        <taxon>Insecta</taxon>
        <taxon>Pterygota</taxon>
        <taxon>Neoptera</taxon>
        <taxon>Polyneoptera</taxon>
        <taxon>Dictyoptera</taxon>
        <taxon>Blattodea</taxon>
        <taxon>Blaberoidea</taxon>
        <taxon>Blaberidae</taxon>
        <taxon>Diplopterinae</taxon>
        <taxon>Diploptera</taxon>
    </lineage>
</organism>
<evidence type="ECO:0000313" key="1">
    <source>
        <dbReference type="EMBL" id="KAJ9574189.1"/>
    </source>
</evidence>